<keyword evidence="3" id="KW-0813">Transport</keyword>
<dbReference type="PANTHER" id="PTHR22950:SF458">
    <property type="entry name" value="SODIUM-COUPLED NEUTRAL AMINO ACID TRANSPORTER 11-RELATED"/>
    <property type="match status" value="1"/>
</dbReference>
<dbReference type="InterPro" id="IPR013057">
    <property type="entry name" value="AA_transpt_TM"/>
</dbReference>
<sequence length="500" mass="54353">MSSSHTPRAQSSSPRNSSDESWDMSISRNVPRKSQDSGDSLDELDSQGKRSMDEEDVGLHDQDEEDNAPLLDQERTTNLGANEGLEALATESGKSNMKMAFMNMANSIIGAGIVGQAYAVKQAGLIGGVVLLFGLTILVDWTIRLIIINAKLSGTNTFQATVSQCFGHFGLIAVSLAQGLFAFGGSVAFCVIIGDTIPHVVNALFPGLHDIPVLGILSHRNTIIVLFTMLISYPLALNRNISKLAKASGFALVSMMVIVLTVVVRGPMVEKSPDAKFTAPLLTFNTGILQGVSVIAFAFVCHHNSLLIFESLKTPTLDRFARVTHWSTGVSMAACMTMGIGGFIIFKDKTKGNILNNFPGDDVMANIARFCFGLNMLTTLPLEIFVCREVILNYMYPEQANEHDSRKHFISTTALVLVAMIISLFTCNLGVILELVGSTSASVMAFVLPPWCYLRLTKNGRWQRIGCWACIAFGIIVMVLSTLQSLVKLFQDTNEEHCVV</sequence>
<feature type="transmembrane region" description="Helical" evidence="9">
    <location>
        <begin position="169"/>
        <end position="194"/>
    </location>
</feature>
<keyword evidence="7 9" id="KW-0472">Membrane</keyword>
<evidence type="ECO:0000259" key="10">
    <source>
        <dbReference type="Pfam" id="PF01490"/>
    </source>
</evidence>
<feature type="transmembrane region" description="Helical" evidence="9">
    <location>
        <begin position="431"/>
        <end position="453"/>
    </location>
</feature>
<comment type="subcellular location">
    <subcellularLocation>
        <location evidence="1">Membrane</location>
        <topology evidence="1">Multi-pass membrane protein</topology>
    </subcellularLocation>
</comment>
<reference evidence="11" key="2">
    <citation type="submission" date="2014-06" db="EMBL/GenBank/DDBJ databases">
        <title>The complete genome of Blastobotrys (Arxula) adeninivorans LS3 - a yeast of biotechnological interest.</title>
        <authorList>
            <person name="Kunze G."/>
            <person name="Gaillardin C."/>
            <person name="Czernicka M."/>
            <person name="Durrens P."/>
            <person name="Martin T."/>
            <person name="Boer E."/>
            <person name="Gabaldon T."/>
            <person name="Cruz J."/>
            <person name="Talla E."/>
            <person name="Marck C."/>
            <person name="Goffeau A."/>
            <person name="Barbe V."/>
            <person name="Baret P."/>
            <person name="Baronian K."/>
            <person name="Beier S."/>
            <person name="Bleykasten C."/>
            <person name="Bode R."/>
            <person name="Casaregola S."/>
            <person name="Despons L."/>
            <person name="Fairhead C."/>
            <person name="Giersberg M."/>
            <person name="Gierski P."/>
            <person name="Hahnel U."/>
            <person name="Hartmann A."/>
            <person name="Jankowska D."/>
            <person name="Jubin C."/>
            <person name="Jung P."/>
            <person name="Lafontaine I."/>
            <person name="Leh-Louis V."/>
            <person name="Lemaire M."/>
            <person name="Marcet-Houben M."/>
            <person name="Mascher M."/>
            <person name="Morel G."/>
            <person name="Richard G.-F."/>
            <person name="Riechen J."/>
            <person name="Sacerdot C."/>
            <person name="Sarkar A."/>
            <person name="Savel G."/>
            <person name="Schacherer J."/>
            <person name="Sherman D."/>
            <person name="Straub M.-L."/>
            <person name="Stein N."/>
            <person name="Thierry A."/>
            <person name="Trautwein-Schult A."/>
            <person name="Westhof E."/>
            <person name="Worch S."/>
            <person name="Dujon B."/>
            <person name="Souciet J.-L."/>
            <person name="Wincker P."/>
            <person name="Scholz U."/>
            <person name="Neuveglise N."/>
        </authorList>
    </citation>
    <scope>NUCLEOTIDE SEQUENCE</scope>
    <source>
        <strain evidence="11">LS3</strain>
    </source>
</reference>
<feature type="transmembrane region" description="Helical" evidence="9">
    <location>
        <begin position="366"/>
        <end position="387"/>
    </location>
</feature>
<dbReference type="GO" id="GO:0005783">
    <property type="term" value="C:endoplasmic reticulum"/>
    <property type="evidence" value="ECO:0007669"/>
    <property type="project" value="TreeGrafter"/>
</dbReference>
<feature type="transmembrane region" description="Helical" evidence="9">
    <location>
        <begin position="465"/>
        <end position="487"/>
    </location>
</feature>
<accession>A0A060T403</accession>
<dbReference type="EMBL" id="HG937693">
    <property type="protein sequence ID" value="CDP35835.1"/>
    <property type="molecule type" value="Genomic_DNA"/>
</dbReference>
<gene>
    <name evidence="11" type="ORF">GNLVRS02_ARAD1C44528g</name>
</gene>
<keyword evidence="5" id="KW-0029">Amino-acid transport</keyword>
<evidence type="ECO:0000256" key="9">
    <source>
        <dbReference type="SAM" id="Phobius"/>
    </source>
</evidence>
<feature type="domain" description="Amino acid transporter transmembrane" evidence="10">
    <location>
        <begin position="94"/>
        <end position="485"/>
    </location>
</feature>
<evidence type="ECO:0000256" key="4">
    <source>
        <dbReference type="ARBA" id="ARBA00022692"/>
    </source>
</evidence>
<evidence type="ECO:0000256" key="6">
    <source>
        <dbReference type="ARBA" id="ARBA00022989"/>
    </source>
</evidence>
<evidence type="ECO:0000256" key="1">
    <source>
        <dbReference type="ARBA" id="ARBA00004141"/>
    </source>
</evidence>
<dbReference type="PhylomeDB" id="A0A060T403"/>
<feature type="transmembrane region" description="Helical" evidence="9">
    <location>
        <begin position="100"/>
        <end position="119"/>
    </location>
</feature>
<feature type="transmembrane region" description="Helical" evidence="9">
    <location>
        <begin position="125"/>
        <end position="148"/>
    </location>
</feature>
<dbReference type="GO" id="GO:0015179">
    <property type="term" value="F:L-amino acid transmembrane transporter activity"/>
    <property type="evidence" value="ECO:0007669"/>
    <property type="project" value="TreeGrafter"/>
</dbReference>
<comment type="similarity">
    <text evidence="2">Belongs to the amino acid/polyamine transporter 2 family.</text>
</comment>
<organism evidence="11">
    <name type="scientific">Blastobotrys adeninivorans</name>
    <name type="common">Yeast</name>
    <name type="synonym">Arxula adeninivorans</name>
    <dbReference type="NCBI Taxonomy" id="409370"/>
    <lineage>
        <taxon>Eukaryota</taxon>
        <taxon>Fungi</taxon>
        <taxon>Dikarya</taxon>
        <taxon>Ascomycota</taxon>
        <taxon>Saccharomycotina</taxon>
        <taxon>Dipodascomycetes</taxon>
        <taxon>Dipodascales</taxon>
        <taxon>Trichomonascaceae</taxon>
        <taxon>Blastobotrys</taxon>
    </lineage>
</organism>
<feature type="region of interest" description="Disordered" evidence="8">
    <location>
        <begin position="1"/>
        <end position="77"/>
    </location>
</feature>
<protein>
    <submittedName>
        <fullName evidence="11">ARAD1C44528p</fullName>
    </submittedName>
</protein>
<dbReference type="GO" id="GO:0016020">
    <property type="term" value="C:membrane"/>
    <property type="evidence" value="ECO:0007669"/>
    <property type="project" value="UniProtKB-SubCell"/>
</dbReference>
<dbReference type="Pfam" id="PF01490">
    <property type="entry name" value="Aa_trans"/>
    <property type="match status" value="1"/>
</dbReference>
<feature type="compositionally biased region" description="Basic and acidic residues" evidence="8">
    <location>
        <begin position="46"/>
        <end position="61"/>
    </location>
</feature>
<name>A0A060T403_BLAAD</name>
<feature type="transmembrane region" description="Helical" evidence="9">
    <location>
        <begin position="288"/>
        <end position="309"/>
    </location>
</feature>
<feature type="compositionally biased region" description="Polar residues" evidence="8">
    <location>
        <begin position="1"/>
        <end position="16"/>
    </location>
</feature>
<dbReference type="AlphaFoldDB" id="A0A060T403"/>
<evidence type="ECO:0000256" key="5">
    <source>
        <dbReference type="ARBA" id="ARBA00022970"/>
    </source>
</evidence>
<evidence type="ECO:0000313" key="11">
    <source>
        <dbReference type="EMBL" id="CDP35835.1"/>
    </source>
</evidence>
<evidence type="ECO:0000256" key="2">
    <source>
        <dbReference type="ARBA" id="ARBA00008066"/>
    </source>
</evidence>
<reference evidence="11" key="1">
    <citation type="submission" date="2014-02" db="EMBL/GenBank/DDBJ databases">
        <authorList>
            <person name="Genoscope - CEA"/>
        </authorList>
    </citation>
    <scope>NUCLEOTIDE SEQUENCE</scope>
    <source>
        <strain evidence="11">LS3</strain>
    </source>
</reference>
<feature type="transmembrane region" description="Helical" evidence="9">
    <location>
        <begin position="214"/>
        <end position="237"/>
    </location>
</feature>
<evidence type="ECO:0000256" key="3">
    <source>
        <dbReference type="ARBA" id="ARBA00022448"/>
    </source>
</evidence>
<evidence type="ECO:0000256" key="8">
    <source>
        <dbReference type="SAM" id="MobiDB-lite"/>
    </source>
</evidence>
<dbReference type="PANTHER" id="PTHR22950">
    <property type="entry name" value="AMINO ACID TRANSPORTER"/>
    <property type="match status" value="1"/>
</dbReference>
<feature type="transmembrane region" description="Helical" evidence="9">
    <location>
        <begin position="249"/>
        <end position="268"/>
    </location>
</feature>
<proteinExistence type="inferred from homology"/>
<feature type="transmembrane region" description="Helical" evidence="9">
    <location>
        <begin position="329"/>
        <end position="346"/>
    </location>
</feature>
<feature type="transmembrane region" description="Helical" evidence="9">
    <location>
        <begin position="408"/>
        <end position="425"/>
    </location>
</feature>
<keyword evidence="6 9" id="KW-1133">Transmembrane helix</keyword>
<evidence type="ECO:0000256" key="7">
    <source>
        <dbReference type="ARBA" id="ARBA00023136"/>
    </source>
</evidence>
<keyword evidence="4 9" id="KW-0812">Transmembrane</keyword>